<evidence type="ECO:0000313" key="1">
    <source>
        <dbReference type="EMBL" id="MFC1853426.1"/>
    </source>
</evidence>
<evidence type="ECO:0008006" key="3">
    <source>
        <dbReference type="Google" id="ProtNLM"/>
    </source>
</evidence>
<name>A0ABV6Z4Z2_UNCC1</name>
<accession>A0ABV6Z4Z2</accession>
<gene>
    <name evidence="1" type="ORF">ACFL27_24785</name>
</gene>
<protein>
    <recommendedName>
        <fullName evidence="3">DUF2961 domain-containing protein</fullName>
    </recommendedName>
</protein>
<evidence type="ECO:0000313" key="2">
    <source>
        <dbReference type="Proteomes" id="UP001594351"/>
    </source>
</evidence>
<keyword evidence="2" id="KW-1185">Reference proteome</keyword>
<dbReference type="EMBL" id="JBHPBY010000498">
    <property type="protein sequence ID" value="MFC1853426.1"/>
    <property type="molecule type" value="Genomic_DNA"/>
</dbReference>
<feature type="non-terminal residue" evidence="1">
    <location>
        <position position="1"/>
    </location>
</feature>
<reference evidence="1 2" key="1">
    <citation type="submission" date="2024-09" db="EMBL/GenBank/DDBJ databases">
        <title>Laminarin stimulates single cell rates of sulfate reduction while oxygen inhibits transcriptomic activity in coastal marine sediment.</title>
        <authorList>
            <person name="Lindsay M."/>
            <person name="Orcutt B."/>
            <person name="Emerson D."/>
            <person name="Stepanauskas R."/>
            <person name="D'Angelo T."/>
        </authorList>
    </citation>
    <scope>NUCLEOTIDE SEQUENCE [LARGE SCALE GENOMIC DNA]</scope>
    <source>
        <strain evidence="1">SAG AM-311-K15</strain>
    </source>
</reference>
<sequence>YSGVDSTSWLFLTTKDTFPANYKRPLTINRYLYVGGNPVNATDLFGLELWYPTYDEDPEPGAAGAYGGGCNGFKNSSQSYGLPFGRSEVLYLDWPEVLGWMSGSGGSFMDFDLDQFFAAVGLMDLAGSLVSNWVLDKIFGGIKHFRICNDCKEMFTSQSPYYYNWSNSNLKIRIRWKILMQGCITVKKTTPNGTVVETIKHTCSPTGLNSDQGIERPFEPGYHYTFDTNIPDNTYFNYARVYYDVVPVHGHIFPVLPINLIQVQQYVIRR</sequence>
<proteinExistence type="predicted"/>
<comment type="caution">
    <text evidence="1">The sequence shown here is derived from an EMBL/GenBank/DDBJ whole genome shotgun (WGS) entry which is preliminary data.</text>
</comment>
<organism evidence="1 2">
    <name type="scientific">candidate division CSSED10-310 bacterium</name>
    <dbReference type="NCBI Taxonomy" id="2855610"/>
    <lineage>
        <taxon>Bacteria</taxon>
        <taxon>Bacteria division CSSED10-310</taxon>
    </lineage>
</organism>
<dbReference type="Proteomes" id="UP001594351">
    <property type="component" value="Unassembled WGS sequence"/>
</dbReference>